<evidence type="ECO:0000313" key="4">
    <source>
        <dbReference type="EMBL" id="GME73097.1"/>
    </source>
</evidence>
<dbReference type="AlphaFoldDB" id="A0A9W6T3A9"/>
<proteinExistence type="inferred from homology"/>
<evidence type="ECO:0000256" key="1">
    <source>
        <dbReference type="ARBA" id="ARBA00008356"/>
    </source>
</evidence>
<accession>A0A9W6T3A9</accession>
<dbReference type="InterPro" id="IPR038090">
    <property type="entry name" value="Cdt1_C_WH_dom_sf"/>
</dbReference>
<dbReference type="EMBL" id="BSXN01001448">
    <property type="protein sequence ID" value="GME73097.1"/>
    <property type="molecule type" value="Genomic_DNA"/>
</dbReference>
<comment type="caution">
    <text evidence="4">The sequence shown here is derived from an EMBL/GenBank/DDBJ whole genome shotgun (WGS) entry which is preliminary data.</text>
</comment>
<dbReference type="InterPro" id="IPR032054">
    <property type="entry name" value="Cdt1_C"/>
</dbReference>
<keyword evidence="5" id="KW-1185">Reference proteome</keyword>
<name>A0A9W6T3A9_CANBO</name>
<sequence>MSRTGTVEEPSKRTELIKLFKSLDLLISVHYSTNYLSKKIYFESIRPQLIQVNSRKIEIRDILELIKIWDESYTIFFTSNKNTCKDDYIIDIFLNNQIENEELNNEKRLNLFKDLIKREKAFIVKLDEFIKSHDINNIDTTSYKFIEYVEKIPITLVNNQIKIKSSKNLSKLMIKKDKDNFKFKEKIVSKITKPSPLKSLPSTASSSMTLLERIKQRELNNKANKLDPIVRANLKRNNYLMDKMVSIYNILFEISPKLNGTINHPIKKLSTLIRDSLKMPLNESDIMDILRMICNKDDNNNNIPIKLIKIGEVEIIKIGVLNRVQDLKELEKIKSLKQRNL</sequence>
<evidence type="ECO:0000313" key="5">
    <source>
        <dbReference type="Proteomes" id="UP001165120"/>
    </source>
</evidence>
<gene>
    <name evidence="4" type="ORF">Cboi02_000390100</name>
</gene>
<dbReference type="Pfam" id="PF16679">
    <property type="entry name" value="CDT1_C"/>
    <property type="match status" value="1"/>
</dbReference>
<comment type="similarity">
    <text evidence="1">Belongs to the Cdt1 family.</text>
</comment>
<dbReference type="Gene3D" id="1.10.10.1420">
    <property type="entry name" value="DNA replication factor Cdt1, C-terminal WH domain"/>
    <property type="match status" value="1"/>
</dbReference>
<organism evidence="4 5">
    <name type="scientific">Candida boidinii</name>
    <name type="common">Yeast</name>
    <dbReference type="NCBI Taxonomy" id="5477"/>
    <lineage>
        <taxon>Eukaryota</taxon>
        <taxon>Fungi</taxon>
        <taxon>Dikarya</taxon>
        <taxon>Ascomycota</taxon>
        <taxon>Saccharomycotina</taxon>
        <taxon>Pichiomycetes</taxon>
        <taxon>Pichiales</taxon>
        <taxon>Pichiaceae</taxon>
        <taxon>Ogataea</taxon>
        <taxon>Ogataea/Candida clade</taxon>
    </lineage>
</organism>
<evidence type="ECO:0000256" key="2">
    <source>
        <dbReference type="ARBA" id="ARBA00023306"/>
    </source>
</evidence>
<feature type="domain" description="DNA replication factor Cdt1 C-terminal" evidence="3">
    <location>
        <begin position="210"/>
        <end position="294"/>
    </location>
</feature>
<keyword evidence="2" id="KW-0131">Cell cycle</keyword>
<evidence type="ECO:0000259" key="3">
    <source>
        <dbReference type="Pfam" id="PF16679"/>
    </source>
</evidence>
<dbReference type="Proteomes" id="UP001165120">
    <property type="component" value="Unassembled WGS sequence"/>
</dbReference>
<protein>
    <submittedName>
        <fullName evidence="4">Unnamed protein product</fullName>
    </submittedName>
</protein>
<reference evidence="4" key="1">
    <citation type="submission" date="2023-04" db="EMBL/GenBank/DDBJ databases">
        <title>Candida boidinii NBRC 10035.</title>
        <authorList>
            <person name="Ichikawa N."/>
            <person name="Sato H."/>
            <person name="Tonouchi N."/>
        </authorList>
    </citation>
    <scope>NUCLEOTIDE SEQUENCE</scope>
    <source>
        <strain evidence="4">NBRC 10035</strain>
    </source>
</reference>